<proteinExistence type="predicted"/>
<dbReference type="AlphaFoldDB" id="A0A437R9D1"/>
<dbReference type="RefSeq" id="WP_128230675.1">
    <property type="nucleotide sequence ID" value="NZ_SACR01000007.1"/>
</dbReference>
<evidence type="ECO:0000256" key="1">
    <source>
        <dbReference type="SAM" id="MobiDB-lite"/>
    </source>
</evidence>
<dbReference type="EMBL" id="SACR01000007">
    <property type="protein sequence ID" value="RVU43391.1"/>
    <property type="molecule type" value="Genomic_DNA"/>
</dbReference>
<dbReference type="OrthoDB" id="9814432at2"/>
<gene>
    <name evidence="2" type="ORF">EOE66_20865</name>
</gene>
<name>A0A437R9D1_9BURK</name>
<protein>
    <submittedName>
        <fullName evidence="2">Uncharacterized protein</fullName>
    </submittedName>
</protein>
<evidence type="ECO:0000313" key="2">
    <source>
        <dbReference type="EMBL" id="RVU43391.1"/>
    </source>
</evidence>
<feature type="region of interest" description="Disordered" evidence="1">
    <location>
        <begin position="61"/>
        <end position="82"/>
    </location>
</feature>
<dbReference type="InterPro" id="IPR049708">
    <property type="entry name" value="PP0621-like"/>
</dbReference>
<keyword evidence="3" id="KW-1185">Reference proteome</keyword>
<comment type="caution">
    <text evidence="2">The sequence shown here is derived from an EMBL/GenBank/DDBJ whole genome shotgun (WGS) entry which is preliminary data.</text>
</comment>
<accession>A0A437R9D1</accession>
<organism evidence="2 3">
    <name type="scientific">Rubrivivax rivuli</name>
    <dbReference type="NCBI Taxonomy" id="1862385"/>
    <lineage>
        <taxon>Bacteria</taxon>
        <taxon>Pseudomonadati</taxon>
        <taxon>Pseudomonadota</taxon>
        <taxon>Betaproteobacteria</taxon>
        <taxon>Burkholderiales</taxon>
        <taxon>Sphaerotilaceae</taxon>
        <taxon>Rubrivivax</taxon>
    </lineage>
</organism>
<feature type="region of interest" description="Disordered" evidence="1">
    <location>
        <begin position="21"/>
        <end position="41"/>
    </location>
</feature>
<dbReference type="Proteomes" id="UP000285575">
    <property type="component" value="Unassembled WGS sequence"/>
</dbReference>
<reference evidence="2 3" key="1">
    <citation type="submission" date="2019-01" db="EMBL/GenBank/DDBJ databases">
        <authorList>
            <person name="Chen W.-M."/>
        </authorList>
    </citation>
    <scope>NUCLEOTIDE SEQUENCE [LARGE SCALE GENOMIC DNA]</scope>
    <source>
        <strain evidence="2 3">KYPY4</strain>
    </source>
</reference>
<sequence>MKYLLLLAVAALALWWFKRRSAEPPSKPPPAPPKPAARPPSTEPLVMVACAHCGVHLPQSDATTDASGRPYCGEAHRAAGPR</sequence>
<evidence type="ECO:0000313" key="3">
    <source>
        <dbReference type="Proteomes" id="UP000285575"/>
    </source>
</evidence>
<dbReference type="NCBIfam" id="NF041023">
    <property type="entry name" value="PP0621_fam"/>
    <property type="match status" value="1"/>
</dbReference>
<feature type="compositionally biased region" description="Pro residues" evidence="1">
    <location>
        <begin position="25"/>
        <end position="41"/>
    </location>
</feature>